<comment type="caution">
    <text evidence="1">The sequence shown here is derived from an EMBL/GenBank/DDBJ whole genome shotgun (WGS) entry which is preliminary data.</text>
</comment>
<protein>
    <submittedName>
        <fullName evidence="1">Uncharacterized protein</fullName>
    </submittedName>
</protein>
<gene>
    <name evidence="1" type="ORF">C7474_2193</name>
</gene>
<reference evidence="1 2" key="1">
    <citation type="journal article" date="2015" name="Stand. Genomic Sci.">
        <title>Genomic Encyclopedia of Bacterial and Archaeal Type Strains, Phase III: the genomes of soil and plant-associated and newly described type strains.</title>
        <authorList>
            <person name="Whitman W.B."/>
            <person name="Woyke T."/>
            <person name="Klenk H.P."/>
            <person name="Zhou Y."/>
            <person name="Lilburn T.G."/>
            <person name="Beck B.J."/>
            <person name="De Vos P."/>
            <person name="Vandamme P."/>
            <person name="Eisen J.A."/>
            <person name="Garrity G."/>
            <person name="Hugenholtz P."/>
            <person name="Kyrpides N.C."/>
        </authorList>
    </citation>
    <scope>NUCLEOTIDE SEQUENCE [LARGE SCALE GENOMIC DNA]</scope>
    <source>
        <strain evidence="1 2">S2T63</strain>
    </source>
</reference>
<sequence>MPGGDAVCHGHHVWDEDECLRCGLIDLGYHGKQHLCPQPSEPESEMVGEAT</sequence>
<name>A0A498C541_9MICO</name>
<evidence type="ECO:0000313" key="1">
    <source>
        <dbReference type="EMBL" id="RLK47601.1"/>
    </source>
</evidence>
<dbReference type="EMBL" id="RCDB01000003">
    <property type="protein sequence ID" value="RLK47601.1"/>
    <property type="molecule type" value="Genomic_DNA"/>
</dbReference>
<organism evidence="1 2">
    <name type="scientific">Microbacterium telephonicum</name>
    <dbReference type="NCBI Taxonomy" id="1714841"/>
    <lineage>
        <taxon>Bacteria</taxon>
        <taxon>Bacillati</taxon>
        <taxon>Actinomycetota</taxon>
        <taxon>Actinomycetes</taxon>
        <taxon>Micrococcales</taxon>
        <taxon>Microbacteriaceae</taxon>
        <taxon>Microbacterium</taxon>
    </lineage>
</organism>
<dbReference type="AlphaFoldDB" id="A0A498C541"/>
<dbReference type="Proteomes" id="UP000273158">
    <property type="component" value="Unassembled WGS sequence"/>
</dbReference>
<evidence type="ECO:0000313" key="2">
    <source>
        <dbReference type="Proteomes" id="UP000273158"/>
    </source>
</evidence>
<proteinExistence type="predicted"/>
<keyword evidence="2" id="KW-1185">Reference proteome</keyword>
<accession>A0A498C541</accession>